<dbReference type="InterPro" id="IPR010285">
    <property type="entry name" value="DNA_helicase_pif1-like_DEAD"/>
</dbReference>
<accession>A0A5N5QEX6</accession>
<dbReference type="InterPro" id="IPR025476">
    <property type="entry name" value="Helitron_helicase-like"/>
</dbReference>
<comment type="similarity">
    <text evidence="1">Belongs to the helicase family.</text>
</comment>
<keyword evidence="1" id="KW-0378">Hydrolase</keyword>
<dbReference type="SUPFAM" id="SSF52540">
    <property type="entry name" value="P-loop containing nucleoside triphosphate hydrolases"/>
    <property type="match status" value="2"/>
</dbReference>
<dbReference type="EMBL" id="SSOP01000200">
    <property type="protein sequence ID" value="KAB5590073.1"/>
    <property type="molecule type" value="Genomic_DNA"/>
</dbReference>
<dbReference type="EC" id="5.6.2.3" evidence="1"/>
<evidence type="ECO:0000259" key="5">
    <source>
        <dbReference type="Pfam" id="PF20209"/>
    </source>
</evidence>
<keyword evidence="7" id="KW-1185">Reference proteome</keyword>
<evidence type="ECO:0000256" key="2">
    <source>
        <dbReference type="SAM" id="MobiDB-lite"/>
    </source>
</evidence>
<dbReference type="PANTHER" id="PTHR47642:SF6">
    <property type="entry name" value="ATP-DEPENDENT DNA HELICASE"/>
    <property type="match status" value="1"/>
</dbReference>
<dbReference type="InterPro" id="IPR046700">
    <property type="entry name" value="DUF6570"/>
</dbReference>
<dbReference type="GO" id="GO:0043139">
    <property type="term" value="F:5'-3' DNA helicase activity"/>
    <property type="evidence" value="ECO:0007669"/>
    <property type="project" value="UniProtKB-EC"/>
</dbReference>
<feature type="domain" description="DUF6570" evidence="5">
    <location>
        <begin position="228"/>
        <end position="375"/>
    </location>
</feature>
<comment type="cofactor">
    <cofactor evidence="1">
        <name>Mg(2+)</name>
        <dbReference type="ChEBI" id="CHEBI:18420"/>
    </cofactor>
</comment>
<keyword evidence="1" id="KW-0234">DNA repair</keyword>
<proteinExistence type="inferred from homology"/>
<protein>
    <recommendedName>
        <fullName evidence="1">ATP-dependent DNA helicase</fullName>
        <ecNumber evidence="1">5.6.2.3</ecNumber>
    </recommendedName>
</protein>
<dbReference type="GO" id="GO:0016887">
    <property type="term" value="F:ATP hydrolysis activity"/>
    <property type="evidence" value="ECO:0007669"/>
    <property type="project" value="RHEA"/>
</dbReference>
<evidence type="ECO:0000259" key="3">
    <source>
        <dbReference type="Pfam" id="PF05970"/>
    </source>
</evidence>
<dbReference type="InterPro" id="IPR027417">
    <property type="entry name" value="P-loop_NTPase"/>
</dbReference>
<sequence length="1956" mass="218933">MADDITSCPLTMQEIIHAAKPYNFTKAQRRSRRLLLEALQSLPEDVAFRIAQAAEDAHQELANRTNLKRAAKATRNSLRKRSKRHKSLAPNMDASNETASGSESDSEGINLSGEVSGHDHSSGRDLDLFLELPTPEQTQQLHRDFLAATSNEALTQQVCASCGRRLMQNELTKHDFLTLPNKHLLHPETPHPAHTLIHGMLLESQFLEATHDSVLGWICQHCLSVLKRNQTPAYSLANGMWIGPMPSVLSSLTIPEQLLVSLYYPRGYVFKLYPRGRGTDHPESLQSGLRGNVTTYMANVDAVAKMLAGELMPRTLGVLPSLIAVVFVGRSKLSRSWLKSLFRVRRRLIYAALLELKDVTHHPGYANLEISQNVLSTMPEDDIPDEILHILRVEPNEEIVERESAGYVPTDPSIHEINSAACDADGPNGSDSYDEEGTTISERSISPIAESKLEGMVGLEDDDSGEVQVDNIVPLEYTGAAAGDSLHITPEELMRSAISNLQGQIKSSMLQEGGYTIRHGGFARDFGAPRPGGGDCSNKEENPSCFTFPFLFPYALGGLEAKKKVPVSFTEHTRWCLQYHDGRFRKHPTFPFWSFSIQQKRQALTASKLIMHRKDFEKVSLAISDLTADDLEQARVEEEQGKPISNPKVLLLRHFVQVTMQHVMGSDAARALNRSKLWSTSLYLNPMSLWITINPTDRHDPICQVFAGENLDMDNFNPMAGPSALQRAQNVANDPFAAAQFFFFLAETILGALFGFSVKGRTSQNKIGALGLGNAYFGAVEAQGRGSLHLHMMMWLCHSPNAEEIVERLKLPAFRDKIKKYIQANLRSHIDSLDQNVLDSMEPDPALAWSRPPNPDSPTYTNDLALLEIRLAKAQQYHRCSPSTCLRFNRQKKEMTCKQRAPFELSPDDEVSELGEIKTKRTVAYLNTWNPTVFYGGRCNNDIKFITNGSEARNVGFYITNYATKKQGKSYNQSALLAKTYMFHNSPGQIHANSQKSNTSFLFRCGLAINREQEFSGQQVMSYLMGWGDTIQSHTYSPIYWSSVTRELRELFPELKSSEEIDNCQKGRKGSARQVDTPKTSDKPNQDECVDCDSTESTNDTNRQQIAIAPNGTLYLRSQIIDYQYRGTELESCNFIDYFVNTYEQPTPKHELAPVGTRGRPQNTRVPYLPLHPRHDSFQRVVRSQGHRNLPNIIGKWFERNDDPDTYDFYCASVLACLKPWRHLSELKGRHQSWQSALLEFEEAANDRQKCIMANMQYYYQCRDAAETDTTNNDQGQGNMRGGLLETEDIEMSKLINDVDLSEVLLSPSKRAQMAHAEEAVTIGHHLGMFEEHNADPNSLWRPNPQSVSLASEEYYAKICQWADALHKMNVKNNGPDPETKIVTPDLGDTAQLSSLTADGLAPPNEATIEYTGDILVENHSNPDVSMLSTEQLRAYEIFKDHLDSRINGEDAPQLLMHIQGEGGTGKSQVIAKVTELLRVRQRQHTLLKGAYTGIAASQIEGSTLHKLATLHIPAAALRKEKVDDLREMWKDIEYMIIDEISMVSKDILGSLSEKISIAKQPAGVNNNSIPFGGVNIILAGDFHQFPPVTGRGKAKGALYAPAAADHKVNAMAGQWLYSRFTTVVVLRKQFRNKDPKWRGILTRSRKGQCTPEDLTAIRSLIPTKDEQLFKHPPWTDAVLVTPRRAVRDRWNEEAGRSYCLRTNNRLVVSHAADYYKNQPVTQQVATIIRSPKGSKCNARNDLGGLPDIVYLAKGMPVLVTTNVETEIDVANGSRAVIEEIIAHSDERDINGHSLELHLKKPPACVLIRLLRTRATAIEGLEQGVIPIVPTCSSFRIPYNGKQISIRREQIPLIPAYAFTDYRAQGQTLPYVIIDIGKPPTGGLTPFNAYVALSRSKSMSQCRLLRDFDDALFVNPPSSLLLAEDDRLEKLDKSTEIEYAQRKQINSRKDLTAGDL</sequence>
<dbReference type="Pfam" id="PF20209">
    <property type="entry name" value="DUF6570"/>
    <property type="match status" value="1"/>
</dbReference>
<dbReference type="InterPro" id="IPR051055">
    <property type="entry name" value="PIF1_helicase"/>
</dbReference>
<dbReference type="Gene3D" id="3.40.50.300">
    <property type="entry name" value="P-loop containing nucleotide triphosphate hydrolases"/>
    <property type="match status" value="1"/>
</dbReference>
<evidence type="ECO:0000313" key="6">
    <source>
        <dbReference type="EMBL" id="KAB5590073.1"/>
    </source>
</evidence>
<evidence type="ECO:0000256" key="1">
    <source>
        <dbReference type="RuleBase" id="RU363044"/>
    </source>
</evidence>
<feature type="region of interest" description="Disordered" evidence="2">
    <location>
        <begin position="1150"/>
        <end position="1170"/>
    </location>
</feature>
<feature type="compositionally biased region" description="Basic and acidic residues" evidence="2">
    <location>
        <begin position="116"/>
        <end position="125"/>
    </location>
</feature>
<evidence type="ECO:0000259" key="4">
    <source>
        <dbReference type="Pfam" id="PF14214"/>
    </source>
</evidence>
<gene>
    <name evidence="6" type="ORF">CTheo_6479</name>
</gene>
<feature type="domain" description="Helitron helicase-like" evidence="4">
    <location>
        <begin position="572"/>
        <end position="794"/>
    </location>
</feature>
<keyword evidence="1" id="KW-0227">DNA damage</keyword>
<name>A0A5N5QEX6_9AGAM</name>
<feature type="region of interest" description="Disordered" evidence="2">
    <location>
        <begin position="61"/>
        <end position="125"/>
    </location>
</feature>
<feature type="domain" description="DNA helicase Pif1-like DEAD-box helicase" evidence="3">
    <location>
        <begin position="1438"/>
        <end position="1596"/>
    </location>
</feature>
<keyword evidence="1" id="KW-0233">DNA recombination</keyword>
<dbReference type="CDD" id="cd18809">
    <property type="entry name" value="SF1_C_RecD"/>
    <property type="match status" value="1"/>
</dbReference>
<feature type="region of interest" description="Disordered" evidence="2">
    <location>
        <begin position="1062"/>
        <end position="1103"/>
    </location>
</feature>
<evidence type="ECO:0000313" key="7">
    <source>
        <dbReference type="Proteomes" id="UP000383932"/>
    </source>
</evidence>
<dbReference type="OrthoDB" id="432234at2759"/>
<comment type="caution">
    <text evidence="6">The sequence shown here is derived from an EMBL/GenBank/DDBJ whole genome shotgun (WGS) entry which is preliminary data.</text>
</comment>
<dbReference type="Proteomes" id="UP000383932">
    <property type="component" value="Unassembled WGS sequence"/>
</dbReference>
<organism evidence="6 7">
    <name type="scientific">Ceratobasidium theobromae</name>
    <dbReference type="NCBI Taxonomy" id="1582974"/>
    <lineage>
        <taxon>Eukaryota</taxon>
        <taxon>Fungi</taxon>
        <taxon>Dikarya</taxon>
        <taxon>Basidiomycota</taxon>
        <taxon>Agaricomycotina</taxon>
        <taxon>Agaricomycetes</taxon>
        <taxon>Cantharellales</taxon>
        <taxon>Ceratobasidiaceae</taxon>
        <taxon>Ceratobasidium</taxon>
    </lineage>
</organism>
<dbReference type="GO" id="GO:0006281">
    <property type="term" value="P:DNA repair"/>
    <property type="evidence" value="ECO:0007669"/>
    <property type="project" value="UniProtKB-KW"/>
</dbReference>
<keyword evidence="1" id="KW-0067">ATP-binding</keyword>
<dbReference type="GO" id="GO:0005524">
    <property type="term" value="F:ATP binding"/>
    <property type="evidence" value="ECO:0007669"/>
    <property type="project" value="UniProtKB-KW"/>
</dbReference>
<dbReference type="GO" id="GO:0000723">
    <property type="term" value="P:telomere maintenance"/>
    <property type="evidence" value="ECO:0007669"/>
    <property type="project" value="InterPro"/>
</dbReference>
<dbReference type="PANTHER" id="PTHR47642">
    <property type="entry name" value="ATP-DEPENDENT DNA HELICASE"/>
    <property type="match status" value="1"/>
</dbReference>
<dbReference type="GO" id="GO:0006310">
    <property type="term" value="P:DNA recombination"/>
    <property type="evidence" value="ECO:0007669"/>
    <property type="project" value="UniProtKB-KW"/>
</dbReference>
<feature type="compositionally biased region" description="Polar residues" evidence="2">
    <location>
        <begin position="93"/>
        <end position="109"/>
    </location>
</feature>
<feature type="compositionally biased region" description="Basic residues" evidence="2">
    <location>
        <begin position="66"/>
        <end position="87"/>
    </location>
</feature>
<keyword evidence="1 6" id="KW-0347">Helicase</keyword>
<dbReference type="Pfam" id="PF05970">
    <property type="entry name" value="PIF1"/>
    <property type="match status" value="1"/>
</dbReference>
<reference evidence="6 7" key="1">
    <citation type="journal article" date="2019" name="Fungal Biol. Biotechnol.">
        <title>Draft genome sequence of fastidious pathogen Ceratobasidium theobromae, which causes vascular-streak dieback in Theobroma cacao.</title>
        <authorList>
            <person name="Ali S.S."/>
            <person name="Asman A."/>
            <person name="Shao J."/>
            <person name="Firmansyah A.P."/>
            <person name="Susilo A.W."/>
            <person name="Rosmana A."/>
            <person name="McMahon P."/>
            <person name="Junaid M."/>
            <person name="Guest D."/>
            <person name="Kheng T.Y."/>
            <person name="Meinhardt L.W."/>
            <person name="Bailey B.A."/>
        </authorList>
    </citation>
    <scope>NUCLEOTIDE SEQUENCE [LARGE SCALE GENOMIC DNA]</scope>
    <source>
        <strain evidence="6 7">CT2</strain>
    </source>
</reference>
<keyword evidence="1" id="KW-0547">Nucleotide-binding</keyword>
<comment type="catalytic activity">
    <reaction evidence="1">
        <text>ATP + H2O = ADP + phosphate + H(+)</text>
        <dbReference type="Rhea" id="RHEA:13065"/>
        <dbReference type="ChEBI" id="CHEBI:15377"/>
        <dbReference type="ChEBI" id="CHEBI:15378"/>
        <dbReference type="ChEBI" id="CHEBI:30616"/>
        <dbReference type="ChEBI" id="CHEBI:43474"/>
        <dbReference type="ChEBI" id="CHEBI:456216"/>
        <dbReference type="EC" id="5.6.2.3"/>
    </reaction>
</comment>
<dbReference type="Pfam" id="PF14214">
    <property type="entry name" value="Helitron_like_N"/>
    <property type="match status" value="1"/>
</dbReference>